<dbReference type="GO" id="GO:0051301">
    <property type="term" value="P:cell division"/>
    <property type="evidence" value="ECO:0007669"/>
    <property type="project" value="UniProtKB-KW"/>
</dbReference>
<gene>
    <name evidence="2" type="ORF">GX397_07830</name>
</gene>
<comment type="caution">
    <text evidence="2">The sequence shown here is derived from an EMBL/GenBank/DDBJ whole genome shotgun (WGS) entry which is preliminary data.</text>
</comment>
<feature type="transmembrane region" description="Helical" evidence="1">
    <location>
        <begin position="12"/>
        <end position="32"/>
    </location>
</feature>
<accession>A0A7V6ZFD2</accession>
<name>A0A7V6ZFD2_9BACT</name>
<dbReference type="AlphaFoldDB" id="A0A7V6ZFD2"/>
<keyword evidence="2" id="KW-0131">Cell cycle</keyword>
<dbReference type="EMBL" id="DURU01000137">
    <property type="protein sequence ID" value="HHZ04944.1"/>
    <property type="molecule type" value="Genomic_DNA"/>
</dbReference>
<protein>
    <submittedName>
        <fullName evidence="2">Cell division protein</fullName>
    </submittedName>
</protein>
<keyword evidence="1" id="KW-0812">Transmembrane</keyword>
<reference evidence="2 3" key="1">
    <citation type="journal article" date="2020" name="Biotechnol. Biofuels">
        <title>New insights from the biogas microbiome by comprehensive genome-resolved metagenomics of nearly 1600 species originating from multiple anaerobic digesters.</title>
        <authorList>
            <person name="Campanaro S."/>
            <person name="Treu L."/>
            <person name="Rodriguez-R L.M."/>
            <person name="Kovalovszki A."/>
            <person name="Ziels R.M."/>
            <person name="Maus I."/>
            <person name="Zhu X."/>
            <person name="Kougias P.G."/>
            <person name="Basile A."/>
            <person name="Luo G."/>
            <person name="Schluter A."/>
            <person name="Konstantinidis K.T."/>
            <person name="Angelidaki I."/>
        </authorList>
    </citation>
    <scope>NUCLEOTIDE SEQUENCE [LARGE SCALE GENOMIC DNA]</scope>
    <source>
        <strain evidence="2">AS25fmACSIPFO_94</strain>
    </source>
</reference>
<keyword evidence="2" id="KW-0132">Cell division</keyword>
<evidence type="ECO:0000313" key="3">
    <source>
        <dbReference type="Proteomes" id="UP000525027"/>
    </source>
</evidence>
<proteinExistence type="predicted"/>
<dbReference type="Proteomes" id="UP000525027">
    <property type="component" value="Unassembled WGS sequence"/>
</dbReference>
<keyword evidence="1" id="KW-1133">Transmembrane helix</keyword>
<sequence length="132" mass="14714">MVWVATKGKKGIYAYIILVSLALLGLAGLRFYSLYLEHELMALNQQIEVLQQKDLLLSQRLLSMMAPDRVVYYASGKLGMTKGLERGSTIRLAIAPGSERFQGDNLPNVAVEKRKTFGIFSAFASAKEDRED</sequence>
<evidence type="ECO:0000256" key="1">
    <source>
        <dbReference type="SAM" id="Phobius"/>
    </source>
</evidence>
<evidence type="ECO:0000313" key="2">
    <source>
        <dbReference type="EMBL" id="HHZ04944.1"/>
    </source>
</evidence>
<keyword evidence="1" id="KW-0472">Membrane</keyword>
<organism evidence="2 3">
    <name type="scientific">Acetomicrobium hydrogeniformans</name>
    <dbReference type="NCBI Taxonomy" id="649746"/>
    <lineage>
        <taxon>Bacteria</taxon>
        <taxon>Thermotogati</taxon>
        <taxon>Synergistota</taxon>
        <taxon>Synergistia</taxon>
        <taxon>Synergistales</taxon>
        <taxon>Acetomicrobiaceae</taxon>
        <taxon>Acetomicrobium</taxon>
    </lineage>
</organism>